<evidence type="ECO:0000313" key="2">
    <source>
        <dbReference type="EMBL" id="GJE77505.1"/>
    </source>
</evidence>
<dbReference type="RefSeq" id="WP_238308476.1">
    <property type="nucleotide sequence ID" value="NZ_BPRE01000015.1"/>
</dbReference>
<feature type="transmembrane region" description="Helical" evidence="1">
    <location>
        <begin position="86"/>
        <end position="105"/>
    </location>
</feature>
<feature type="transmembrane region" description="Helical" evidence="1">
    <location>
        <begin position="111"/>
        <end position="131"/>
    </location>
</feature>
<name>A0ABQ4UYW4_9HYPH</name>
<keyword evidence="1" id="KW-1133">Transmembrane helix</keyword>
<dbReference type="EMBL" id="BPRE01000015">
    <property type="protein sequence ID" value="GJE77505.1"/>
    <property type="molecule type" value="Genomic_DNA"/>
</dbReference>
<organism evidence="2 3">
    <name type="scientific">Methylorubrum suomiense</name>
    <dbReference type="NCBI Taxonomy" id="144191"/>
    <lineage>
        <taxon>Bacteria</taxon>
        <taxon>Pseudomonadati</taxon>
        <taxon>Pseudomonadota</taxon>
        <taxon>Alphaproteobacteria</taxon>
        <taxon>Hyphomicrobiales</taxon>
        <taxon>Methylobacteriaceae</taxon>
        <taxon>Methylorubrum</taxon>
    </lineage>
</organism>
<feature type="transmembrane region" description="Helical" evidence="1">
    <location>
        <begin position="21"/>
        <end position="41"/>
    </location>
</feature>
<evidence type="ECO:0000256" key="1">
    <source>
        <dbReference type="SAM" id="Phobius"/>
    </source>
</evidence>
<dbReference type="Proteomes" id="UP001055093">
    <property type="component" value="Unassembled WGS sequence"/>
</dbReference>
<reference evidence="2" key="1">
    <citation type="journal article" date="2021" name="Front. Microbiol.">
        <title>Comprehensive Comparative Genomics and Phenotyping of Methylobacterium Species.</title>
        <authorList>
            <person name="Alessa O."/>
            <person name="Ogura Y."/>
            <person name="Fujitani Y."/>
            <person name="Takami H."/>
            <person name="Hayashi T."/>
            <person name="Sahin N."/>
            <person name="Tani A."/>
        </authorList>
    </citation>
    <scope>NUCLEOTIDE SEQUENCE</scope>
    <source>
        <strain evidence="2">DSM 14458</strain>
    </source>
</reference>
<evidence type="ECO:0000313" key="3">
    <source>
        <dbReference type="Proteomes" id="UP001055093"/>
    </source>
</evidence>
<feature type="transmembrane region" description="Helical" evidence="1">
    <location>
        <begin position="47"/>
        <end position="66"/>
    </location>
</feature>
<keyword evidence="1" id="KW-0472">Membrane</keyword>
<sequence>MPNVSPNASHAVAAAARRPPLSDAIGSLVTVAVALLFAWWHPAQNRWAALALILAVLLDAGARVIVRLVKARTGVSADFQGVASPLLMLGRAVWIGGLLVAGGSWLRPDLFPLLACTLAGLVAMGACARIASARMVTVLDAAEREAAQDKTDGRGTR</sequence>
<proteinExistence type="predicted"/>
<keyword evidence="1" id="KW-0812">Transmembrane</keyword>
<gene>
    <name evidence="2" type="ORF">BGCPKDLD_4110</name>
</gene>
<protein>
    <submittedName>
        <fullName evidence="2">Uncharacterized protein</fullName>
    </submittedName>
</protein>
<comment type="caution">
    <text evidence="2">The sequence shown here is derived from an EMBL/GenBank/DDBJ whole genome shotgun (WGS) entry which is preliminary data.</text>
</comment>
<accession>A0ABQ4UYW4</accession>
<keyword evidence="3" id="KW-1185">Reference proteome</keyword>
<reference evidence="2" key="2">
    <citation type="submission" date="2021-08" db="EMBL/GenBank/DDBJ databases">
        <authorList>
            <person name="Tani A."/>
            <person name="Ola A."/>
            <person name="Ogura Y."/>
            <person name="Katsura K."/>
            <person name="Hayashi T."/>
        </authorList>
    </citation>
    <scope>NUCLEOTIDE SEQUENCE</scope>
    <source>
        <strain evidence="2">DSM 14458</strain>
    </source>
</reference>